<organism evidence="1 2">
    <name type="scientific">Escherichia phage 121Q</name>
    <dbReference type="NCBI Taxonomy" id="1555202"/>
    <lineage>
        <taxon>Viruses</taxon>
        <taxon>Duplodnaviria</taxon>
        <taxon>Heunggongvirae</taxon>
        <taxon>Uroviricota</taxon>
        <taxon>Caudoviricetes</taxon>
        <taxon>Asteriusvirus</taxon>
        <taxon>Asteriusvirus av121Q</taxon>
    </lineage>
</organism>
<dbReference type="Proteomes" id="UP000029889">
    <property type="component" value="Segment"/>
</dbReference>
<dbReference type="RefSeq" id="YP_009101884.1">
    <property type="nucleotide sequence ID" value="NC_025447.1"/>
</dbReference>
<keyword evidence="2" id="KW-1185">Reference proteome</keyword>
<protein>
    <submittedName>
        <fullName evidence="1">Uncharacterized protein</fullName>
    </submittedName>
</protein>
<proteinExistence type="predicted"/>
<evidence type="ECO:0000313" key="1">
    <source>
        <dbReference type="EMBL" id="AIT14187.1"/>
    </source>
</evidence>
<evidence type="ECO:0000313" key="2">
    <source>
        <dbReference type="Proteomes" id="UP000029889"/>
    </source>
</evidence>
<dbReference type="KEGG" id="vg:22111337"/>
<accession>A0A097EXK6</accession>
<name>A0A097EXK6_9CAUD</name>
<dbReference type="GeneID" id="22111337"/>
<dbReference type="OrthoDB" id="27110at10239"/>
<reference evidence="1 2" key="1">
    <citation type="submission" date="2014-09" db="EMBL/GenBank/DDBJ databases">
        <authorList>
            <person name="Lapin J.S."/>
            <person name="Pope W.H."/>
            <person name="Hua J."/>
            <person name="Ford M.E."/>
            <person name="Conway J.F."/>
            <person name="Hatfull G.F."/>
            <person name="Hendrix R.W."/>
        </authorList>
    </citation>
    <scope>NUCLEOTIDE SEQUENCE [LARGE SCALE GENOMIC DNA]</scope>
</reference>
<gene>
    <name evidence="1" type="primary">297</name>
    <name evidence="1" type="ORF">PBI_121Q_297</name>
</gene>
<sequence length="70" mass="8265">MQGQLIVRKWSDTNEKPWDVQYIGPDGVSRYQPGVTHSTEQYAAAHRERLLESMKQGFCEKFIQDHWLKD</sequence>
<dbReference type="EMBL" id="KM507819">
    <property type="protein sequence ID" value="AIT14187.1"/>
    <property type="molecule type" value="Genomic_DNA"/>
</dbReference>